<dbReference type="OrthoDB" id="431485at2759"/>
<dbReference type="InterPro" id="IPR038538">
    <property type="entry name" value="MTERF_sf"/>
</dbReference>
<keyword evidence="2" id="KW-0806">Transcription termination</keyword>
<evidence type="ECO:0000256" key="3">
    <source>
        <dbReference type="ARBA" id="ARBA00022946"/>
    </source>
</evidence>
<organism evidence="4 5">
    <name type="scientific">Ceratopteris richardii</name>
    <name type="common">Triangle waterfern</name>
    <dbReference type="NCBI Taxonomy" id="49495"/>
    <lineage>
        <taxon>Eukaryota</taxon>
        <taxon>Viridiplantae</taxon>
        <taxon>Streptophyta</taxon>
        <taxon>Embryophyta</taxon>
        <taxon>Tracheophyta</taxon>
        <taxon>Polypodiopsida</taxon>
        <taxon>Polypodiidae</taxon>
        <taxon>Polypodiales</taxon>
        <taxon>Pteridineae</taxon>
        <taxon>Pteridaceae</taxon>
        <taxon>Parkerioideae</taxon>
        <taxon>Ceratopteris</taxon>
    </lineage>
</organism>
<reference evidence="4" key="1">
    <citation type="submission" date="2021-08" db="EMBL/GenBank/DDBJ databases">
        <title>WGS assembly of Ceratopteris richardii.</title>
        <authorList>
            <person name="Marchant D.B."/>
            <person name="Chen G."/>
            <person name="Jenkins J."/>
            <person name="Shu S."/>
            <person name="Leebens-Mack J."/>
            <person name="Grimwood J."/>
            <person name="Schmutz J."/>
            <person name="Soltis P."/>
            <person name="Soltis D."/>
            <person name="Chen Z.-H."/>
        </authorList>
    </citation>
    <scope>NUCLEOTIDE SEQUENCE</scope>
    <source>
        <strain evidence="4">Whitten #5841</strain>
        <tissue evidence="4">Leaf</tissue>
    </source>
</reference>
<comment type="caution">
    <text evidence="4">The sequence shown here is derived from an EMBL/GenBank/DDBJ whole genome shotgun (WGS) entry which is preliminary data.</text>
</comment>
<dbReference type="OMA" id="STKHWIL"/>
<gene>
    <name evidence="4" type="ORF">KP509_24G048200</name>
</gene>
<accession>A0A8T2RXM6</accession>
<comment type="similarity">
    <text evidence="1">Belongs to the mTERF family.</text>
</comment>
<evidence type="ECO:0000256" key="1">
    <source>
        <dbReference type="ARBA" id="ARBA00007692"/>
    </source>
</evidence>
<dbReference type="GO" id="GO:0006353">
    <property type="term" value="P:DNA-templated transcription termination"/>
    <property type="evidence" value="ECO:0007669"/>
    <property type="project" value="UniProtKB-KW"/>
</dbReference>
<dbReference type="EMBL" id="CM035429">
    <property type="protein sequence ID" value="KAH7300173.1"/>
    <property type="molecule type" value="Genomic_DNA"/>
</dbReference>
<keyword evidence="2" id="KW-0805">Transcription regulation</keyword>
<protein>
    <recommendedName>
        <fullName evidence="6">Mitochondrial transcription termination factor family protein</fullName>
    </recommendedName>
</protein>
<keyword evidence="2" id="KW-0804">Transcription</keyword>
<dbReference type="Proteomes" id="UP000825935">
    <property type="component" value="Chromosome 24"/>
</dbReference>
<evidence type="ECO:0000313" key="5">
    <source>
        <dbReference type="Proteomes" id="UP000825935"/>
    </source>
</evidence>
<dbReference type="AlphaFoldDB" id="A0A8T2RXM6"/>
<evidence type="ECO:0000256" key="2">
    <source>
        <dbReference type="ARBA" id="ARBA00022472"/>
    </source>
</evidence>
<dbReference type="Gene3D" id="1.25.70.10">
    <property type="entry name" value="Transcription termination factor 3, mitochondrial"/>
    <property type="match status" value="1"/>
</dbReference>
<sequence length="217" mass="24394">MAVTFMEACLLRSVGLYQASVRSPASPNTLSLLRHRTATEVATRSLNKRKSRRSHVIVRVKLAGKQAAVPLDDQLSSSEDLAKWQAARAPLLRFSISEQEANTVLAKSFGWTPSPYWGEEKEKTMPDPALVKKILDFLQSLGLSDDDLPVFLKKFPEVLGCLVEEEMQKNVQILEKEWGISGNTLRNLLLRNPKVLGYNVDCKGDCMAQCTRCWVRF</sequence>
<keyword evidence="5" id="KW-1185">Reference proteome</keyword>
<evidence type="ECO:0008006" key="6">
    <source>
        <dbReference type="Google" id="ProtNLM"/>
    </source>
</evidence>
<dbReference type="InterPro" id="IPR003690">
    <property type="entry name" value="MTERF"/>
</dbReference>
<dbReference type="GO" id="GO:0003676">
    <property type="term" value="F:nucleic acid binding"/>
    <property type="evidence" value="ECO:0007669"/>
    <property type="project" value="InterPro"/>
</dbReference>
<proteinExistence type="inferred from homology"/>
<evidence type="ECO:0000313" key="4">
    <source>
        <dbReference type="EMBL" id="KAH7300173.1"/>
    </source>
</evidence>
<dbReference type="Pfam" id="PF02536">
    <property type="entry name" value="mTERF"/>
    <property type="match status" value="1"/>
</dbReference>
<keyword evidence="3" id="KW-0809">Transit peptide</keyword>
<name>A0A8T2RXM6_CERRI</name>